<evidence type="ECO:0000259" key="8">
    <source>
        <dbReference type="SMART" id="SM00906"/>
    </source>
</evidence>
<evidence type="ECO:0000256" key="6">
    <source>
        <dbReference type="ARBA" id="ARBA00023163"/>
    </source>
</evidence>
<dbReference type="InterPro" id="IPR001138">
    <property type="entry name" value="Zn2Cys6_DnaBD"/>
</dbReference>
<dbReference type="GO" id="GO:0008270">
    <property type="term" value="F:zinc ion binding"/>
    <property type="evidence" value="ECO:0007669"/>
    <property type="project" value="InterPro"/>
</dbReference>
<sequence length="693" mass="77513">MQQWRSLSWETPSGRPVKDAVVARFAMGFFSGIIKCDRKRPCSKCAKAGTECVLQGIGEKQRPVSKSYVQALEGQIAALERVIHKLALADDAERTQIISEMSLTSPAPDAALAEGGQVDIKTDPSVAAARVKSGQLRRLRGGNAAQFFGGTSLLQIHFSQTSSSPGPTNSMGMESLAISTDGQSYNSSLNMNANNNNNKLDLGDLYGDLDDFSPMSASFQYEPHHEISQKMMSRFFQEVYPYNMVLYREYFLRDYDIGSGKYYSDVLLYAVCALGALQYDDMLNVSDIFSGQAQTLLYPTLDSPDLTTLQALVLLGYHEIAVGRASKGWLFCGMAFRLAHEMGLHLDPTNWDGSTSETSGDREIQRRVYWAVFTADKQLSLYFGRPPALYPGESDVRNTIRLQYPPGWQGLLETYICKGASANEWDNGVALVGSFIYRAELAKIIHLIITDLFENRRGGADPTIIATKTRRIHVLLTKWLAGIPSFLHWNQWTVGQVPPYVLHLHMMFHTIMIILHRPPSHMFENPGIAEGEDVEICYESLQAILRLMRSYSRYYRYRSLPLDFVHTLSTAASTVMMKRFLQKASWSDPDIERALSLIMQAMDEIQNTWPCVREIRDVLLQAQQTQTAMPPEDPLNVPDLMNGLQVNNDNFLESLGDDIGTLITDEFLSAQLPIMGPGLEPFDFNQMPGPGPS</sequence>
<reference evidence="9" key="1">
    <citation type="submission" date="2023-11" db="EMBL/GenBank/DDBJ databases">
        <title>The genome sequences of three competitors of mushroom-forming fungi.</title>
        <authorList>
            <person name="Beijen E."/>
            <person name="Ohm R.A."/>
        </authorList>
    </citation>
    <scope>NUCLEOTIDE SEQUENCE</scope>
    <source>
        <strain evidence="9">CBS 100526</strain>
    </source>
</reference>
<evidence type="ECO:0000256" key="7">
    <source>
        <dbReference type="ARBA" id="ARBA00023242"/>
    </source>
</evidence>
<organism evidence="9 10">
    <name type="scientific">Trichoderma aggressivum f. europaeum</name>
    <dbReference type="NCBI Taxonomy" id="173218"/>
    <lineage>
        <taxon>Eukaryota</taxon>
        <taxon>Fungi</taxon>
        <taxon>Dikarya</taxon>
        <taxon>Ascomycota</taxon>
        <taxon>Pezizomycotina</taxon>
        <taxon>Sordariomycetes</taxon>
        <taxon>Hypocreomycetidae</taxon>
        <taxon>Hypocreales</taxon>
        <taxon>Hypocreaceae</taxon>
        <taxon>Trichoderma</taxon>
    </lineage>
</organism>
<proteinExistence type="predicted"/>
<dbReference type="Pfam" id="PF04082">
    <property type="entry name" value="Fungal_trans"/>
    <property type="match status" value="1"/>
</dbReference>
<evidence type="ECO:0000313" key="10">
    <source>
        <dbReference type="Proteomes" id="UP001273209"/>
    </source>
</evidence>
<dbReference type="GeneID" id="87917153"/>
<keyword evidence="2" id="KW-0479">Metal-binding</keyword>
<keyword evidence="4" id="KW-0805">Transcription regulation</keyword>
<keyword evidence="5" id="KW-0238">DNA-binding</keyword>
<evidence type="ECO:0000256" key="2">
    <source>
        <dbReference type="ARBA" id="ARBA00022723"/>
    </source>
</evidence>
<protein>
    <submittedName>
        <fullName evidence="9">Transcriptional regulator family: Fungal Specific TF</fullName>
    </submittedName>
</protein>
<dbReference type="CDD" id="cd00067">
    <property type="entry name" value="GAL4"/>
    <property type="match status" value="1"/>
</dbReference>
<dbReference type="AlphaFoldDB" id="A0AAE1JDX5"/>
<dbReference type="EMBL" id="JAWRVG010000008">
    <property type="protein sequence ID" value="KAK4078672.1"/>
    <property type="molecule type" value="Genomic_DNA"/>
</dbReference>
<gene>
    <name evidence="9" type="ORF">Triagg1_3003</name>
</gene>
<dbReference type="Gene3D" id="4.10.240.10">
    <property type="entry name" value="Zn(2)-C6 fungal-type DNA-binding domain"/>
    <property type="match status" value="1"/>
</dbReference>
<evidence type="ECO:0000256" key="4">
    <source>
        <dbReference type="ARBA" id="ARBA00023015"/>
    </source>
</evidence>
<dbReference type="GO" id="GO:0005634">
    <property type="term" value="C:nucleus"/>
    <property type="evidence" value="ECO:0007669"/>
    <property type="project" value="UniProtKB-SubCell"/>
</dbReference>
<name>A0AAE1JDX5_9HYPO</name>
<dbReference type="InterPro" id="IPR036864">
    <property type="entry name" value="Zn2-C6_fun-type_DNA-bd_sf"/>
</dbReference>
<comment type="subcellular location">
    <subcellularLocation>
        <location evidence="1">Nucleus</location>
    </subcellularLocation>
</comment>
<evidence type="ECO:0000256" key="5">
    <source>
        <dbReference type="ARBA" id="ARBA00023125"/>
    </source>
</evidence>
<keyword evidence="10" id="KW-1185">Reference proteome</keyword>
<dbReference type="GO" id="GO:0003677">
    <property type="term" value="F:DNA binding"/>
    <property type="evidence" value="ECO:0007669"/>
    <property type="project" value="UniProtKB-KW"/>
</dbReference>
<dbReference type="InterPro" id="IPR051615">
    <property type="entry name" value="Transcr_Regulatory_Elem"/>
</dbReference>
<evidence type="ECO:0000313" key="9">
    <source>
        <dbReference type="EMBL" id="KAK4078672.1"/>
    </source>
</evidence>
<dbReference type="RefSeq" id="XP_062758070.1">
    <property type="nucleotide sequence ID" value="XM_062897248.1"/>
</dbReference>
<dbReference type="PANTHER" id="PTHR31313">
    <property type="entry name" value="TY1 ENHANCER ACTIVATOR"/>
    <property type="match status" value="1"/>
</dbReference>
<keyword evidence="3" id="KW-0862">Zinc</keyword>
<feature type="domain" description="Xylanolytic transcriptional activator regulatory" evidence="8">
    <location>
        <begin position="328"/>
        <end position="405"/>
    </location>
</feature>
<dbReference type="PANTHER" id="PTHR31313:SF81">
    <property type="entry name" value="TY1 ENHANCER ACTIVATOR"/>
    <property type="match status" value="1"/>
</dbReference>
<dbReference type="CDD" id="cd12148">
    <property type="entry name" value="fungal_TF_MHR"/>
    <property type="match status" value="1"/>
</dbReference>
<evidence type="ECO:0000256" key="3">
    <source>
        <dbReference type="ARBA" id="ARBA00022833"/>
    </source>
</evidence>
<dbReference type="Proteomes" id="UP001273209">
    <property type="component" value="Unassembled WGS sequence"/>
</dbReference>
<dbReference type="GO" id="GO:0000981">
    <property type="term" value="F:DNA-binding transcription factor activity, RNA polymerase II-specific"/>
    <property type="evidence" value="ECO:0007669"/>
    <property type="project" value="InterPro"/>
</dbReference>
<comment type="caution">
    <text evidence="9">The sequence shown here is derived from an EMBL/GenBank/DDBJ whole genome shotgun (WGS) entry which is preliminary data.</text>
</comment>
<dbReference type="SMART" id="SM00906">
    <property type="entry name" value="Fungal_trans"/>
    <property type="match status" value="1"/>
</dbReference>
<keyword evidence="6" id="KW-0804">Transcription</keyword>
<evidence type="ECO:0000256" key="1">
    <source>
        <dbReference type="ARBA" id="ARBA00004123"/>
    </source>
</evidence>
<dbReference type="InterPro" id="IPR007219">
    <property type="entry name" value="XnlR_reg_dom"/>
</dbReference>
<dbReference type="GO" id="GO:0006351">
    <property type="term" value="P:DNA-templated transcription"/>
    <property type="evidence" value="ECO:0007669"/>
    <property type="project" value="InterPro"/>
</dbReference>
<keyword evidence="7" id="KW-0539">Nucleus</keyword>
<accession>A0AAE1JDX5</accession>
<dbReference type="Pfam" id="PF00172">
    <property type="entry name" value="Zn_clus"/>
    <property type="match status" value="1"/>
</dbReference>